<feature type="non-terminal residue" evidence="1">
    <location>
        <position position="1"/>
    </location>
</feature>
<evidence type="ECO:0008006" key="3">
    <source>
        <dbReference type="Google" id="ProtNLM"/>
    </source>
</evidence>
<evidence type="ECO:0000313" key="2">
    <source>
        <dbReference type="Proteomes" id="UP001206925"/>
    </source>
</evidence>
<dbReference type="PROSITE" id="PS00018">
    <property type="entry name" value="EF_HAND_1"/>
    <property type="match status" value="1"/>
</dbReference>
<evidence type="ECO:0000313" key="1">
    <source>
        <dbReference type="EMBL" id="KAI7742700.1"/>
    </source>
</evidence>
<dbReference type="AlphaFoldDB" id="A0AAD5CKV0"/>
<name>A0AAD5CKV0_AMBAR</name>
<comment type="caution">
    <text evidence="1">The sequence shown here is derived from an EMBL/GenBank/DDBJ whole genome shotgun (WGS) entry which is preliminary data.</text>
</comment>
<protein>
    <recommendedName>
        <fullName evidence="3">EF-hand domain-containing protein</fullName>
    </recommendedName>
</protein>
<organism evidence="1 2">
    <name type="scientific">Ambrosia artemisiifolia</name>
    <name type="common">Common ragweed</name>
    <dbReference type="NCBI Taxonomy" id="4212"/>
    <lineage>
        <taxon>Eukaryota</taxon>
        <taxon>Viridiplantae</taxon>
        <taxon>Streptophyta</taxon>
        <taxon>Embryophyta</taxon>
        <taxon>Tracheophyta</taxon>
        <taxon>Spermatophyta</taxon>
        <taxon>Magnoliopsida</taxon>
        <taxon>eudicotyledons</taxon>
        <taxon>Gunneridae</taxon>
        <taxon>Pentapetalae</taxon>
        <taxon>asterids</taxon>
        <taxon>campanulids</taxon>
        <taxon>Asterales</taxon>
        <taxon>Asteraceae</taxon>
        <taxon>Asteroideae</taxon>
        <taxon>Heliantheae alliance</taxon>
        <taxon>Heliantheae</taxon>
        <taxon>Ambrosia</taxon>
    </lineage>
</organism>
<dbReference type="Proteomes" id="UP001206925">
    <property type="component" value="Unassembled WGS sequence"/>
</dbReference>
<accession>A0AAD5CKV0</accession>
<reference evidence="1" key="1">
    <citation type="submission" date="2022-06" db="EMBL/GenBank/DDBJ databases">
        <title>Uncovering the hologenomic basis of an extraordinary plant invasion.</title>
        <authorList>
            <person name="Bieker V.C."/>
            <person name="Martin M.D."/>
            <person name="Gilbert T."/>
            <person name="Hodgins K."/>
            <person name="Battlay P."/>
            <person name="Petersen B."/>
            <person name="Wilson J."/>
        </authorList>
    </citation>
    <scope>NUCLEOTIDE SEQUENCE</scope>
    <source>
        <strain evidence="1">AA19_3_7</strain>
        <tissue evidence="1">Leaf</tissue>
    </source>
</reference>
<sequence>PPLQAFCLSFSLNLPHPSPTHRHTTMRSPSLPLHHCAIIDVKLLPHNVATADNMLHRFSKFLCEPTTVVESYLDVSCDGEVSGDEYMEEIGHASLNNGWASHNIERLGNLVWCTVSAQVAAFRLLFGCSLTWMYPHVFEETILDNLKGWVMDGTLRSINEEHKWKNGTVSIMSQDKRKSPGLAKRFRITKEINLHIGQLDTFLEIVQMPLSTTIVDFLGREKGQPIKWVETFQSSHKYVLYGLPIQDQIYMKRVARLGITVNGMCGRLHGLLTYCCVVRRHSLYSSRLLWILCDQVDDNMILLTNVNINVAQIHDHQVAPAATRGGRHLVYSNDHKTVQFTPVY</sequence>
<gene>
    <name evidence="1" type="ORF">M8C21_020707</name>
</gene>
<dbReference type="InterPro" id="IPR018247">
    <property type="entry name" value="EF_Hand_1_Ca_BS"/>
</dbReference>
<proteinExistence type="predicted"/>
<keyword evidence="2" id="KW-1185">Reference proteome</keyword>
<dbReference type="EMBL" id="JAMZMK010007930">
    <property type="protein sequence ID" value="KAI7742700.1"/>
    <property type="molecule type" value="Genomic_DNA"/>
</dbReference>